<dbReference type="PANTHER" id="PTHR33163">
    <property type="entry name" value="PROTEIN TIC 214-RELATED"/>
    <property type="match status" value="1"/>
</dbReference>
<feature type="transmembrane region" description="Helical" evidence="2">
    <location>
        <begin position="62"/>
        <end position="82"/>
    </location>
</feature>
<sequence length="1777" mass="211322">MILESLLLSSNLCMKITNSVVVVGLYYGFLSTFSIGPSYFFLVRSRFVYEIREKEISATTGFIMGQLLMFVSIYYTPLYLALNRPHTMTLLLPLYLMFHTSFGMHDYIEDLFVSDDDDISPRKRKLRIQLAYLNNLIFQLFNPFLLPSATLARLITIYMFRCDNKILFVTSSFVGWLIGHILFIKCLELAVICLWDLYRIWLKRYMMGYIMFEFREKMGLTSQVILTIICIYYLLGVAPSPILCYRDFRKEKEILGMKEKENDVERRKDEDNQVDEDEEESTEEDKDNLVDENEEGSNEEDKDNLVDVDEDPEGNLYLEVNKAAKPIVTFLFDYKRWTRPDCYIENDEFGNSAVQDELSQYFFYICSSDGKQRISFTYPPSLSTFSEMIERKIALYTKEKLSQEDLYNYWVYTNDQKKYNLKNELISRIKILEKKKGSLTLDILEKKTRLCLDQNRKEYLPKRYDPLLNGPYRGTIKNLDSDEIINDLITSTADSVEMFWINKIHGLFYNNFRELEHQRNTFGLGEELLLNSNSIENSLTSIDELSAGIVDSETEIEEKSLQFFFDVIPTDQNDLTTIRKKSTPMKEISKKVSRWSYYLIEDVYEEEMEGEEDTALVPEIAEMLSPPSKRVLLLSYDELADEMPNRNPSEIKKEEVYVLVPDWDADEEREIIRGTMRNLRRKIPVTKVFQARVHSPFFLRHAAKIYFFQHFSLRKTINFILKTFRKLKEGEILEFLFSFFDKKAGKNKPFQLDIYSGIGIRTSEEFEEREKMEMRRQIEMERMAMAEVWEMYSVGPPIRSLLLLLISFLRKYVIFPLFIIVKNTALLTLLGYSEWNADWKDLKNEVHMRCNYDGMPVSETELPEGWFFEGFHIKVLRPFYLQFRGGSHHRDRNRNQNTDPRKRQRNYFYLTVAGLETDYPFGPPRLAERRHYFWAPFLKEVSKSMLKNIKKLAKVIRVLKKKTERFLKVLKKKVKKLAKEQSFNLIEGEVDDEPNENGEDSNINNKIIRESTSPMQSAGKEITENFENLSPMEELTYYTIYLRTQIEDITKDTEKIIQTCDDKRSASQKNLWQIFKRKSIRFICKSPCFVIPFIEKIYIYLLLRISKIARINAELLGELFIESTKKISNYFVYNDNDERKIEKIKQKTMDFILTSFSNTKIKFSNDDENSNNENANIYRDLSSLSQAYVFYKLSQNQLLNKYPLKSVLQHHGTYPFLRDIIKNSCTARGLFDSKPRHNKIHKSGANKWKNWLRGHYQYNLSQAQWSCLEAQKWRNRVNQCCTIQKKDSMKAVRSSMSQNEKWKKRYGYDLFSYKYLNYDYGNSKDSYIYGLQVEDKKIPYNFDTLKPESFYRLISIAISDCLKKGFMTKKDRDRKFLDCRIPRFKTIKTPIKIQNLQKVRDPFNDNYKNYYKNYYKKDYFFNWMGMNQKRGFYPIDSFVLSEFLLPFRMYMNQPWIIPIKLLIFDKHFYKKIKQSKKIDINQKKILSFLANQKEYPEFQNSNKKENKQQGQGDLVSDVRKQKKDVEKDSTKADRKKGKKNRNQGVSAESLILEGLFHEHQFKWGNKVWPDPEIGDKCEDNIELAAVLLKMRRRTFMLWSLMFRGALSVELILWKEQRSLETLMVKKGEFFIEELYVLMQPDGKNIIYQIISISLVDKNKHQTHGKWIRKNRNKKHYDLLVPENILSPRRRRELRILTSFNSQNWNVVDRNPIFCNKNCGQFLNGQKHLNTDANKLMKFKLFLWPNYRLEDLACMNRYWFDSNKGNNYSILRLRMYPR</sequence>
<feature type="region of interest" description="Disordered" evidence="1">
    <location>
        <begin position="1498"/>
        <end position="1543"/>
    </location>
</feature>
<keyword evidence="2" id="KW-0472">Membrane</keyword>
<accession>A0A0U1XE07</accession>
<dbReference type="RefSeq" id="YP_009092727.1">
    <property type="nucleotide sequence ID" value="NC_025305.1"/>
</dbReference>
<dbReference type="Pfam" id="PF05758">
    <property type="entry name" value="Ycf1"/>
    <property type="match status" value="1"/>
</dbReference>
<evidence type="ECO:0000256" key="1">
    <source>
        <dbReference type="SAM" id="MobiDB-lite"/>
    </source>
</evidence>
<organism evidence="3">
    <name type="scientific">Eustrephus latifolius</name>
    <name type="common">Wombat berry</name>
    <dbReference type="NCBI Taxonomy" id="101708"/>
    <lineage>
        <taxon>Eukaryota</taxon>
        <taxon>Viridiplantae</taxon>
        <taxon>Streptophyta</taxon>
        <taxon>Embryophyta</taxon>
        <taxon>Tracheophyta</taxon>
        <taxon>Spermatophyta</taxon>
        <taxon>Magnoliopsida</taxon>
        <taxon>Liliopsida</taxon>
        <taxon>Asparagales</taxon>
        <taxon>Asparagaceae</taxon>
        <taxon>Lomandroideae</taxon>
        <taxon>Eustrephus</taxon>
    </lineage>
</organism>
<dbReference type="InterPro" id="IPR008896">
    <property type="entry name" value="TIC214"/>
</dbReference>
<keyword evidence="2" id="KW-0812">Transmembrane</keyword>
<feature type="compositionally biased region" description="Basic and acidic residues" evidence="1">
    <location>
        <begin position="261"/>
        <end position="271"/>
    </location>
</feature>
<feature type="compositionally biased region" description="Basic and acidic residues" evidence="1">
    <location>
        <begin position="1516"/>
        <end position="1532"/>
    </location>
</feature>
<feature type="transmembrane region" description="Helical" evidence="2">
    <location>
        <begin position="20"/>
        <end position="42"/>
    </location>
</feature>
<keyword evidence="2" id="KW-1133">Transmembrane helix</keyword>
<dbReference type="EMBL" id="KM233639">
    <property type="protein sequence ID" value="AIR12578.1"/>
    <property type="molecule type" value="Genomic_DNA"/>
</dbReference>
<protein>
    <recommendedName>
        <fullName evidence="4">Translocon at the inner envelope membrane of chloroplasts 214</fullName>
    </recommendedName>
</protein>
<evidence type="ECO:0008006" key="4">
    <source>
        <dbReference type="Google" id="ProtNLM"/>
    </source>
</evidence>
<feature type="compositionally biased region" description="Acidic residues" evidence="1">
    <location>
        <begin position="272"/>
        <end position="309"/>
    </location>
</feature>
<dbReference type="GeneID" id="20833242"/>
<proteinExistence type="predicted"/>
<name>A0A0U1XE07_EUSLA</name>
<dbReference type="PANTHER" id="PTHR33163:SF40">
    <property type="entry name" value="PROTEIN TIC 214"/>
    <property type="match status" value="1"/>
</dbReference>
<gene>
    <name evidence="3" type="primary">ycf1</name>
</gene>
<feature type="transmembrane region" description="Helical" evidence="2">
    <location>
        <begin position="166"/>
        <end position="197"/>
    </location>
</feature>
<dbReference type="GeneID" id="20833255"/>
<evidence type="ECO:0000313" key="3">
    <source>
        <dbReference type="EMBL" id="AIR12579.1"/>
    </source>
</evidence>
<keyword evidence="3" id="KW-0934">Plastid</keyword>
<dbReference type="GO" id="GO:0016020">
    <property type="term" value="C:membrane"/>
    <property type="evidence" value="ECO:0007669"/>
    <property type="project" value="InterPro"/>
</dbReference>
<evidence type="ECO:0000256" key="2">
    <source>
        <dbReference type="SAM" id="Phobius"/>
    </source>
</evidence>
<geneLocation type="plastid" evidence="3"/>
<dbReference type="RefSeq" id="YP_009092739.1">
    <property type="nucleotide sequence ID" value="NC_025305.1"/>
</dbReference>
<feature type="transmembrane region" description="Helical" evidence="2">
    <location>
        <begin position="218"/>
        <end position="235"/>
    </location>
</feature>
<dbReference type="EMBL" id="KM233639">
    <property type="protein sequence ID" value="AIR12579.1"/>
    <property type="molecule type" value="Genomic_DNA"/>
</dbReference>
<reference evidence="3" key="1">
    <citation type="journal article" date="2014" name="Mitochondrial DNA">
        <title>The complete plastid genome sequence of Eustrephus latifolius (Asparagaceae: Lomandroideae).</title>
        <authorList>
            <person name="Kim H.T."/>
            <person name="Kim J.S."/>
            <person name="Kim J.H."/>
        </authorList>
    </citation>
    <scope>NUCLEOTIDE SEQUENCE</scope>
</reference>
<feature type="transmembrane region" description="Helical" evidence="2">
    <location>
        <begin position="129"/>
        <end position="146"/>
    </location>
</feature>
<feature type="region of interest" description="Disordered" evidence="1">
    <location>
        <begin position="261"/>
        <end position="309"/>
    </location>
</feature>